<name>A0A0F9K9G0_9ZZZZ</name>
<organism evidence="1">
    <name type="scientific">marine sediment metagenome</name>
    <dbReference type="NCBI Taxonomy" id="412755"/>
    <lineage>
        <taxon>unclassified sequences</taxon>
        <taxon>metagenomes</taxon>
        <taxon>ecological metagenomes</taxon>
    </lineage>
</organism>
<dbReference type="AlphaFoldDB" id="A0A0F9K9G0"/>
<reference evidence="1" key="1">
    <citation type="journal article" date="2015" name="Nature">
        <title>Complex archaea that bridge the gap between prokaryotes and eukaryotes.</title>
        <authorList>
            <person name="Spang A."/>
            <person name="Saw J.H."/>
            <person name="Jorgensen S.L."/>
            <person name="Zaremba-Niedzwiedzka K."/>
            <person name="Martijn J."/>
            <person name="Lind A.E."/>
            <person name="van Eijk R."/>
            <person name="Schleper C."/>
            <person name="Guy L."/>
            <person name="Ettema T.J."/>
        </authorList>
    </citation>
    <scope>NUCLEOTIDE SEQUENCE</scope>
</reference>
<sequence length="98" mass="11065">MKYIFVLVISIIVICSICDSSEYTRIPPKNPLIIRHEWSFSTEEVITLLLAELIRKEVILPKSENIGIGYRILSGGYVLGMGGIDLIIKEETTIVEKK</sequence>
<dbReference type="EMBL" id="LAZR01015700">
    <property type="protein sequence ID" value="KKM07773.1"/>
    <property type="molecule type" value="Genomic_DNA"/>
</dbReference>
<comment type="caution">
    <text evidence="1">The sequence shown here is derived from an EMBL/GenBank/DDBJ whole genome shotgun (WGS) entry which is preliminary data.</text>
</comment>
<evidence type="ECO:0000313" key="1">
    <source>
        <dbReference type="EMBL" id="KKM07773.1"/>
    </source>
</evidence>
<gene>
    <name evidence="1" type="ORF">LCGC14_1730550</name>
</gene>
<protein>
    <submittedName>
        <fullName evidence="1">Uncharacterized protein</fullName>
    </submittedName>
</protein>
<proteinExistence type="predicted"/>
<accession>A0A0F9K9G0</accession>